<comment type="caution">
    <text evidence="6">Lacks conserved residue(s) required for the propagation of feature annotation.</text>
</comment>
<dbReference type="PROSITE" id="PS51257">
    <property type="entry name" value="PROKAR_LIPOPROTEIN"/>
    <property type="match status" value="1"/>
</dbReference>
<dbReference type="GO" id="GO:0004359">
    <property type="term" value="F:glutaminase activity"/>
    <property type="evidence" value="ECO:0007669"/>
    <property type="project" value="UniProtKB-UniRule"/>
</dbReference>
<feature type="chain" id="PRO_5037980514" description="Glutaminase" evidence="7">
    <location>
        <begin position="24"/>
        <end position="338"/>
    </location>
</feature>
<dbReference type="Gene3D" id="3.40.710.10">
    <property type="entry name" value="DD-peptidase/beta-lactamase superfamily"/>
    <property type="match status" value="1"/>
</dbReference>
<protein>
    <recommendedName>
        <fullName evidence="3 6">Glutaminase</fullName>
        <ecNumber evidence="3 6">3.5.1.2</ecNumber>
    </recommendedName>
</protein>
<evidence type="ECO:0000313" key="8">
    <source>
        <dbReference type="EMBL" id="MBN7796215.1"/>
    </source>
</evidence>
<comment type="subunit">
    <text evidence="2 6">Homotetramer.</text>
</comment>
<gene>
    <name evidence="6 8" type="primary">glsA</name>
    <name evidence="8" type="ORF">JYP50_06425</name>
</gene>
<keyword evidence="4 6" id="KW-0378">Hydrolase</keyword>
<feature type="binding site" evidence="6">
    <location>
        <position position="88"/>
    </location>
    <ligand>
        <name>substrate</name>
    </ligand>
</feature>
<keyword evidence="7" id="KW-0732">Signal</keyword>
<dbReference type="EMBL" id="JAFKCZ010000004">
    <property type="protein sequence ID" value="MBN7796215.1"/>
    <property type="molecule type" value="Genomic_DNA"/>
</dbReference>
<sequence length="338" mass="35685">MTWRLTLAAWALAACLPGAPVQASERAAIQAAINTAYETYKGLEAGETAQYIPALAAADPDRFGIVAITVDGEVISRGDTEQPFAIMSAAKPFTLALLLSQQGRNVVLKRIGVEPTGQPFNALAGVERRARKPLNPMVNAGAITAVSLLEADDADARWQLIRNGYNRFAGEPLTLLAAVYRSVGASNFRNRALANLLSDQQWLGAPVDETLDVYNRQSSVAVTARQLAVMGATLANAGENPVTGEQVLARDLVDEVLAVMMMNGFYDESGRWAYNAGLPAKSGVGGGIVAVVPGKMALVGYSPRLSTAGNSVRGMKALEAISAELGLSLFRPGLNSNR</sequence>
<dbReference type="SUPFAM" id="SSF56601">
    <property type="entry name" value="beta-lactamase/transpeptidase-like"/>
    <property type="match status" value="1"/>
</dbReference>
<feature type="binding site" evidence="6">
    <location>
        <position position="214"/>
    </location>
    <ligand>
        <name>substrate</name>
    </ligand>
</feature>
<reference evidence="8" key="1">
    <citation type="submission" date="2021-02" db="EMBL/GenBank/DDBJ databases">
        <title>PHA producing bacteria isolated from coastal sediment in Guangdong, Shenzhen.</title>
        <authorList>
            <person name="Zheng W."/>
            <person name="Yu S."/>
            <person name="Huang Y."/>
        </authorList>
    </citation>
    <scope>NUCLEOTIDE SEQUENCE</scope>
    <source>
        <strain evidence="8">TN14-10</strain>
    </source>
</reference>
<dbReference type="GO" id="GO:0006537">
    <property type="term" value="P:glutamate biosynthetic process"/>
    <property type="evidence" value="ECO:0007669"/>
    <property type="project" value="TreeGrafter"/>
</dbReference>
<dbReference type="Proteomes" id="UP000664303">
    <property type="component" value="Unassembled WGS sequence"/>
</dbReference>
<dbReference type="PANTHER" id="PTHR12544">
    <property type="entry name" value="GLUTAMINASE"/>
    <property type="match status" value="1"/>
</dbReference>
<dbReference type="RefSeq" id="WP_206559658.1">
    <property type="nucleotide sequence ID" value="NZ_JAFKCZ010000004.1"/>
</dbReference>
<evidence type="ECO:0000256" key="3">
    <source>
        <dbReference type="ARBA" id="ARBA00012918"/>
    </source>
</evidence>
<comment type="catalytic activity">
    <reaction evidence="5 6">
        <text>L-glutamine + H2O = L-glutamate + NH4(+)</text>
        <dbReference type="Rhea" id="RHEA:15889"/>
        <dbReference type="ChEBI" id="CHEBI:15377"/>
        <dbReference type="ChEBI" id="CHEBI:28938"/>
        <dbReference type="ChEBI" id="CHEBI:29985"/>
        <dbReference type="ChEBI" id="CHEBI:58359"/>
        <dbReference type="EC" id="3.5.1.2"/>
    </reaction>
</comment>
<dbReference type="NCBIfam" id="TIGR03814">
    <property type="entry name" value="Gln_ase"/>
    <property type="match status" value="1"/>
</dbReference>
<feature type="binding site" evidence="6">
    <location>
        <position position="266"/>
    </location>
    <ligand>
        <name>substrate</name>
    </ligand>
</feature>
<comment type="caution">
    <text evidence="8">The sequence shown here is derived from an EMBL/GenBank/DDBJ whole genome shotgun (WGS) entry which is preliminary data.</text>
</comment>
<keyword evidence="6" id="KW-0007">Acetylation</keyword>
<feature type="binding site" evidence="6">
    <location>
        <position position="284"/>
    </location>
    <ligand>
        <name>substrate</name>
    </ligand>
</feature>
<evidence type="ECO:0000256" key="6">
    <source>
        <dbReference type="HAMAP-Rule" id="MF_00313"/>
    </source>
</evidence>
<comment type="similarity">
    <text evidence="1 6">Belongs to the glutaminase family.</text>
</comment>
<organism evidence="8 9">
    <name type="scientific">Parahaliea mediterranea</name>
    <dbReference type="NCBI Taxonomy" id="651086"/>
    <lineage>
        <taxon>Bacteria</taxon>
        <taxon>Pseudomonadati</taxon>
        <taxon>Pseudomonadota</taxon>
        <taxon>Gammaproteobacteria</taxon>
        <taxon>Cellvibrionales</taxon>
        <taxon>Halieaceae</taxon>
        <taxon>Parahaliea</taxon>
    </lineage>
</organism>
<dbReference type="AlphaFoldDB" id="A0A939IL80"/>
<proteinExistence type="inferred from homology"/>
<evidence type="ECO:0000256" key="5">
    <source>
        <dbReference type="ARBA" id="ARBA00049534"/>
    </source>
</evidence>
<evidence type="ECO:0000256" key="4">
    <source>
        <dbReference type="ARBA" id="ARBA00022801"/>
    </source>
</evidence>
<evidence type="ECO:0000256" key="1">
    <source>
        <dbReference type="ARBA" id="ARBA00011076"/>
    </source>
</evidence>
<dbReference type="PANTHER" id="PTHR12544:SF48">
    <property type="entry name" value="GLUTAMINASE 1"/>
    <property type="match status" value="1"/>
</dbReference>
<feature type="binding site" evidence="6">
    <location>
        <position position="139"/>
    </location>
    <ligand>
        <name>substrate</name>
    </ligand>
</feature>
<dbReference type="FunFam" id="3.40.710.10:FF:000005">
    <property type="entry name" value="Glutaminase"/>
    <property type="match status" value="1"/>
</dbReference>
<dbReference type="NCBIfam" id="NF009020">
    <property type="entry name" value="PRK12356.1"/>
    <property type="match status" value="1"/>
</dbReference>
<accession>A0A939IL80</accession>
<dbReference type="InterPro" id="IPR015868">
    <property type="entry name" value="Glutaminase"/>
</dbReference>
<dbReference type="EC" id="3.5.1.2" evidence="3 6"/>
<evidence type="ECO:0000256" key="7">
    <source>
        <dbReference type="SAM" id="SignalP"/>
    </source>
</evidence>
<feature type="signal peptide" evidence="7">
    <location>
        <begin position="1"/>
        <end position="23"/>
    </location>
</feature>
<dbReference type="InterPro" id="IPR012338">
    <property type="entry name" value="Beta-lactam/transpept-like"/>
</dbReference>
<keyword evidence="9" id="KW-1185">Reference proteome</keyword>
<evidence type="ECO:0000256" key="2">
    <source>
        <dbReference type="ARBA" id="ARBA00011881"/>
    </source>
</evidence>
<evidence type="ECO:0000313" key="9">
    <source>
        <dbReference type="Proteomes" id="UP000664303"/>
    </source>
</evidence>
<name>A0A939IL80_9GAMM</name>
<dbReference type="GO" id="GO:0006543">
    <property type="term" value="P:L-glutamine catabolic process"/>
    <property type="evidence" value="ECO:0007669"/>
    <property type="project" value="TreeGrafter"/>
</dbReference>
<dbReference type="Pfam" id="PF04960">
    <property type="entry name" value="Glutaminase"/>
    <property type="match status" value="1"/>
</dbReference>
<dbReference type="HAMAP" id="MF_00313">
    <property type="entry name" value="Glutaminase"/>
    <property type="match status" value="1"/>
</dbReference>
<feature type="binding site" evidence="6">
    <location>
        <position position="190"/>
    </location>
    <ligand>
        <name>substrate</name>
    </ligand>
</feature>